<reference evidence="3" key="1">
    <citation type="submission" date="2016-04" db="EMBL/GenBank/DDBJ databases">
        <authorList>
            <person name="Guldener U."/>
            <person name="Guldener U."/>
        </authorList>
    </citation>
    <scope>NUCLEOTIDE SEQUENCE [LARGE SCALE GENOMIC DNA]</scope>
    <source>
        <strain evidence="3">UB2112</strain>
    </source>
</reference>
<evidence type="ECO:0000313" key="2">
    <source>
        <dbReference type="EMBL" id="SAM68488.1"/>
    </source>
</evidence>
<dbReference type="OrthoDB" id="3263571at2759"/>
<evidence type="ECO:0000313" key="3">
    <source>
        <dbReference type="Proteomes" id="UP000179920"/>
    </source>
</evidence>
<feature type="compositionally biased region" description="Basic and acidic residues" evidence="1">
    <location>
        <begin position="59"/>
        <end position="69"/>
    </location>
</feature>
<organism evidence="2 3">
    <name type="scientific">Ustilago bromivora</name>
    <dbReference type="NCBI Taxonomy" id="307758"/>
    <lineage>
        <taxon>Eukaryota</taxon>
        <taxon>Fungi</taxon>
        <taxon>Dikarya</taxon>
        <taxon>Basidiomycota</taxon>
        <taxon>Ustilaginomycotina</taxon>
        <taxon>Ustilaginomycetes</taxon>
        <taxon>Ustilaginales</taxon>
        <taxon>Ustilaginaceae</taxon>
        <taxon>Ustilago</taxon>
    </lineage>
</organism>
<gene>
    <name evidence="2" type="ORF">UBRO_20245</name>
</gene>
<proteinExistence type="predicted"/>
<dbReference type="EMBL" id="LT558118">
    <property type="protein sequence ID" value="SAM68488.1"/>
    <property type="molecule type" value="Genomic_DNA"/>
</dbReference>
<protein>
    <submittedName>
        <fullName evidence="2">Related to retrotransposon protein</fullName>
    </submittedName>
</protein>
<evidence type="ECO:0000256" key="1">
    <source>
        <dbReference type="SAM" id="MobiDB-lite"/>
    </source>
</evidence>
<feature type="region of interest" description="Disordered" evidence="1">
    <location>
        <begin position="45"/>
        <end position="99"/>
    </location>
</feature>
<dbReference type="AlphaFoldDB" id="A0A1K0GXA5"/>
<dbReference type="Proteomes" id="UP000179920">
    <property type="component" value="Chromosome II"/>
</dbReference>
<feature type="compositionally biased region" description="Polar residues" evidence="1">
    <location>
        <begin position="84"/>
        <end position="93"/>
    </location>
</feature>
<accession>A0A1K0GXA5</accession>
<sequence length="153" mass="17852">MMDKSLNNKFERLITLMEAQLEFSRQAQRKEFLFAELDEQSSVNYEKYASPTGPRYLKPRVDPYNRPRMDPYGLEQEEDASATGDPNLSQSKPIATPFPKFNPRDVEIFILEAEAWFKFNQVHKQGQMMNHMGAQLEGNARKWWTSNICIDQA</sequence>
<name>A0A1K0GXA5_9BASI</name>